<dbReference type="AlphaFoldDB" id="A0A7W9UPJ5"/>
<dbReference type="GO" id="GO:0003700">
    <property type="term" value="F:DNA-binding transcription factor activity"/>
    <property type="evidence" value="ECO:0007669"/>
    <property type="project" value="InterPro"/>
</dbReference>
<dbReference type="EMBL" id="JACHJK010000003">
    <property type="protein sequence ID" value="MBB5926433.1"/>
    <property type="molecule type" value="Genomic_DNA"/>
</dbReference>
<comment type="similarity">
    <text evidence="1">Belongs to the LysR transcriptional regulatory family.</text>
</comment>
<dbReference type="GO" id="GO:0000976">
    <property type="term" value="F:transcription cis-regulatory region binding"/>
    <property type="evidence" value="ECO:0007669"/>
    <property type="project" value="TreeGrafter"/>
</dbReference>
<dbReference type="FunFam" id="1.10.10.10:FF:000001">
    <property type="entry name" value="LysR family transcriptional regulator"/>
    <property type="match status" value="1"/>
</dbReference>
<dbReference type="Gene3D" id="3.40.190.10">
    <property type="entry name" value="Periplasmic binding protein-like II"/>
    <property type="match status" value="2"/>
</dbReference>
<keyword evidence="2" id="KW-0805">Transcription regulation</keyword>
<dbReference type="Gene3D" id="1.10.10.10">
    <property type="entry name" value="Winged helix-like DNA-binding domain superfamily/Winged helix DNA-binding domain"/>
    <property type="match status" value="1"/>
</dbReference>
<keyword evidence="4" id="KW-0804">Transcription</keyword>
<dbReference type="Pfam" id="PF00126">
    <property type="entry name" value="HTH_1"/>
    <property type="match status" value="1"/>
</dbReference>
<feature type="domain" description="HTH lysR-type" evidence="6">
    <location>
        <begin position="9"/>
        <end position="61"/>
    </location>
</feature>
<sequence>MWPGARPRLRAFVAVAEHGGISAAAQALGYAQSSLSAQLKRLEGDLGVSVLVRAGTGAVLTEAGARLLPHAREALELEERMRRAARGDRPRLRIGAQESLAHVWMPDVLAALEYGAGGTDTGADVELTVANRKTLEQAFGAAELDLVFQYDNGIRALGAHAVVGHDRTVLVAAPSHPLARQEMVTPEQILQYDFLVAEPGCTSEMLVDRFGRDLLAGARLAMIQGSLSALLRLTGHGHGVSLLPELAVTRELQEGELVELRLAERIRPVSIVAQWRPRLEPGERTLHALLDVARRADPLPEVTRAARAARLPHRAAGERTHEHNDARQHGSSRAAGHRSFRAPRSVG</sequence>
<dbReference type="PROSITE" id="PS50931">
    <property type="entry name" value="HTH_LYSR"/>
    <property type="match status" value="1"/>
</dbReference>
<dbReference type="SUPFAM" id="SSF53850">
    <property type="entry name" value="Periplasmic binding protein-like II"/>
    <property type="match status" value="1"/>
</dbReference>
<reference evidence="7 8" key="1">
    <citation type="submission" date="2020-08" db="EMBL/GenBank/DDBJ databases">
        <title>Genomic Encyclopedia of Type Strains, Phase III (KMG-III): the genomes of soil and plant-associated and newly described type strains.</title>
        <authorList>
            <person name="Whitman W."/>
        </authorList>
    </citation>
    <scope>NUCLEOTIDE SEQUENCE [LARGE SCALE GENOMIC DNA]</scope>
    <source>
        <strain evidence="7 8">CECT 3313</strain>
    </source>
</reference>
<evidence type="ECO:0000313" key="8">
    <source>
        <dbReference type="Proteomes" id="UP000585836"/>
    </source>
</evidence>
<gene>
    <name evidence="7" type="ORF">FHS34_001889</name>
</gene>
<proteinExistence type="inferred from homology"/>
<evidence type="ECO:0000259" key="6">
    <source>
        <dbReference type="PROSITE" id="PS50931"/>
    </source>
</evidence>
<feature type="region of interest" description="Disordered" evidence="5">
    <location>
        <begin position="310"/>
        <end position="347"/>
    </location>
</feature>
<evidence type="ECO:0000256" key="4">
    <source>
        <dbReference type="ARBA" id="ARBA00023163"/>
    </source>
</evidence>
<dbReference type="InterPro" id="IPR000847">
    <property type="entry name" value="LysR_HTH_N"/>
</dbReference>
<dbReference type="Pfam" id="PF03466">
    <property type="entry name" value="LysR_substrate"/>
    <property type="match status" value="1"/>
</dbReference>
<dbReference type="SUPFAM" id="SSF46785">
    <property type="entry name" value="Winged helix' DNA-binding domain"/>
    <property type="match status" value="1"/>
</dbReference>
<dbReference type="PANTHER" id="PTHR30126">
    <property type="entry name" value="HTH-TYPE TRANSCRIPTIONAL REGULATOR"/>
    <property type="match status" value="1"/>
</dbReference>
<evidence type="ECO:0000256" key="2">
    <source>
        <dbReference type="ARBA" id="ARBA00023015"/>
    </source>
</evidence>
<organism evidence="7 8">
    <name type="scientific">Streptomyces echinatus</name>
    <dbReference type="NCBI Taxonomy" id="67293"/>
    <lineage>
        <taxon>Bacteria</taxon>
        <taxon>Bacillati</taxon>
        <taxon>Actinomycetota</taxon>
        <taxon>Actinomycetes</taxon>
        <taxon>Kitasatosporales</taxon>
        <taxon>Streptomycetaceae</taxon>
        <taxon>Streptomyces</taxon>
    </lineage>
</organism>
<keyword evidence="8" id="KW-1185">Reference proteome</keyword>
<dbReference type="InterPro" id="IPR036390">
    <property type="entry name" value="WH_DNA-bd_sf"/>
</dbReference>
<dbReference type="InterPro" id="IPR005119">
    <property type="entry name" value="LysR_subst-bd"/>
</dbReference>
<accession>A0A7W9UPJ5</accession>
<evidence type="ECO:0000313" key="7">
    <source>
        <dbReference type="EMBL" id="MBB5926433.1"/>
    </source>
</evidence>
<dbReference type="RefSeq" id="WP_184963174.1">
    <property type="nucleotide sequence ID" value="NZ_BAAAWF010000083.1"/>
</dbReference>
<protein>
    <submittedName>
        <fullName evidence="7">DNA-binding transcriptional LysR family regulator</fullName>
    </submittedName>
</protein>
<comment type="caution">
    <text evidence="7">The sequence shown here is derived from an EMBL/GenBank/DDBJ whole genome shotgun (WGS) entry which is preliminary data.</text>
</comment>
<feature type="compositionally biased region" description="Basic and acidic residues" evidence="5">
    <location>
        <begin position="315"/>
        <end position="328"/>
    </location>
</feature>
<dbReference type="PANTHER" id="PTHR30126:SF40">
    <property type="entry name" value="HTH-TYPE TRANSCRIPTIONAL REGULATOR GLTR"/>
    <property type="match status" value="1"/>
</dbReference>
<name>A0A7W9UPJ5_9ACTN</name>
<evidence type="ECO:0000256" key="1">
    <source>
        <dbReference type="ARBA" id="ARBA00009437"/>
    </source>
</evidence>
<dbReference type="InterPro" id="IPR036388">
    <property type="entry name" value="WH-like_DNA-bd_sf"/>
</dbReference>
<evidence type="ECO:0000256" key="5">
    <source>
        <dbReference type="SAM" id="MobiDB-lite"/>
    </source>
</evidence>
<dbReference type="PRINTS" id="PR00039">
    <property type="entry name" value="HTHLYSR"/>
</dbReference>
<dbReference type="Proteomes" id="UP000585836">
    <property type="component" value="Unassembled WGS sequence"/>
</dbReference>
<keyword evidence="3 7" id="KW-0238">DNA-binding</keyword>
<evidence type="ECO:0000256" key="3">
    <source>
        <dbReference type="ARBA" id="ARBA00023125"/>
    </source>
</evidence>